<organism evidence="1 2">
    <name type="scientific">Tritrichomonas musculus</name>
    <dbReference type="NCBI Taxonomy" id="1915356"/>
    <lineage>
        <taxon>Eukaryota</taxon>
        <taxon>Metamonada</taxon>
        <taxon>Parabasalia</taxon>
        <taxon>Tritrichomonadida</taxon>
        <taxon>Tritrichomonadidae</taxon>
        <taxon>Tritrichomonas</taxon>
    </lineage>
</organism>
<evidence type="ECO:0000313" key="1">
    <source>
        <dbReference type="EMBL" id="KAK8883495.1"/>
    </source>
</evidence>
<keyword evidence="2" id="KW-1185">Reference proteome</keyword>
<dbReference type="EMBL" id="JAPFFF010000008">
    <property type="protein sequence ID" value="KAK8883495.1"/>
    <property type="molecule type" value="Genomic_DNA"/>
</dbReference>
<evidence type="ECO:0000313" key="2">
    <source>
        <dbReference type="Proteomes" id="UP001470230"/>
    </source>
</evidence>
<name>A0ABR2JXB2_9EUKA</name>
<dbReference type="Proteomes" id="UP001470230">
    <property type="component" value="Unassembled WGS sequence"/>
</dbReference>
<comment type="caution">
    <text evidence="1">The sequence shown here is derived from an EMBL/GenBank/DDBJ whole genome shotgun (WGS) entry which is preliminary data.</text>
</comment>
<gene>
    <name evidence="1" type="ORF">M9Y10_042587</name>
</gene>
<protein>
    <submittedName>
        <fullName evidence="1">Uncharacterized protein</fullName>
    </submittedName>
</protein>
<sequence>MYPSDKNYIGTSNFPEGTFGDAPDMECPDLPEGVISTPDNYYCGNIGDPSYTTMVKANSFVQIYYSSFNTNKNENGNGGAVFLSIPNQPKIDTSNCVKIYHSDFFGCYAKNGCAIYLESSDKDRLFDFYQCSLDYNIDPRLAYPQAGVAVYIKSSVSCFKFTDCVFSKNVALDGGAIYYLKKFALDVTN</sequence>
<proteinExistence type="predicted"/>
<reference evidence="1 2" key="1">
    <citation type="submission" date="2024-04" db="EMBL/GenBank/DDBJ databases">
        <title>Tritrichomonas musculus Genome.</title>
        <authorList>
            <person name="Alves-Ferreira E."/>
            <person name="Grigg M."/>
            <person name="Lorenzi H."/>
            <person name="Galac M."/>
        </authorList>
    </citation>
    <scope>NUCLEOTIDE SEQUENCE [LARGE SCALE GENOMIC DNA]</scope>
    <source>
        <strain evidence="1 2">EAF2021</strain>
    </source>
</reference>
<accession>A0ABR2JXB2</accession>